<proteinExistence type="predicted"/>
<gene>
    <name evidence="1" type="ORF">NM208_g13308</name>
</gene>
<keyword evidence="2" id="KW-1185">Reference proteome</keyword>
<name>A0ACC1RMV5_9HYPO</name>
<dbReference type="Proteomes" id="UP001148629">
    <property type="component" value="Unassembled WGS sequence"/>
</dbReference>
<protein>
    <submittedName>
        <fullName evidence="1">Uncharacterized protein</fullName>
    </submittedName>
</protein>
<evidence type="ECO:0000313" key="1">
    <source>
        <dbReference type="EMBL" id="KAJ3521399.1"/>
    </source>
</evidence>
<accession>A0ACC1RMV5</accession>
<organism evidence="1 2">
    <name type="scientific">Fusarium decemcellulare</name>
    <dbReference type="NCBI Taxonomy" id="57161"/>
    <lineage>
        <taxon>Eukaryota</taxon>
        <taxon>Fungi</taxon>
        <taxon>Dikarya</taxon>
        <taxon>Ascomycota</taxon>
        <taxon>Pezizomycotina</taxon>
        <taxon>Sordariomycetes</taxon>
        <taxon>Hypocreomycetidae</taxon>
        <taxon>Hypocreales</taxon>
        <taxon>Nectriaceae</taxon>
        <taxon>Fusarium</taxon>
        <taxon>Fusarium decemcellulare species complex</taxon>
    </lineage>
</organism>
<comment type="caution">
    <text evidence="1">The sequence shown here is derived from an EMBL/GenBank/DDBJ whole genome shotgun (WGS) entry which is preliminary data.</text>
</comment>
<evidence type="ECO:0000313" key="2">
    <source>
        <dbReference type="Proteomes" id="UP001148629"/>
    </source>
</evidence>
<sequence length="180" mass="19715">MYAVCKDNTVYAYSTAHLMLGHAPELEDFATKLSGIRVLDTLPTCLQLEVPSLLLCSSPRMSVTYVPPALSAPTFSDPPGSTITPSRSFSSSFGPEPASSTIPIFRIGTPLVHGHSSEVTNVNWTHDGKLVSASDDYVVRQWQEDDARARHYRQVGDFGGERHMAGWADVGEDWDAEDDE</sequence>
<reference evidence="1" key="1">
    <citation type="submission" date="2022-08" db="EMBL/GenBank/DDBJ databases">
        <title>Genome Sequence of Fusarium decemcellulare.</title>
        <authorList>
            <person name="Buettner E."/>
        </authorList>
    </citation>
    <scope>NUCLEOTIDE SEQUENCE</scope>
    <source>
        <strain evidence="1">Babe19</strain>
    </source>
</reference>
<dbReference type="EMBL" id="JANRMS010002681">
    <property type="protein sequence ID" value="KAJ3521399.1"/>
    <property type="molecule type" value="Genomic_DNA"/>
</dbReference>